<evidence type="ECO:0000313" key="1">
    <source>
        <dbReference type="EMBL" id="KAK7084876.1"/>
    </source>
</evidence>
<sequence length="54" mass="6187">EEFGLLKRKKSFHSKVGVSTCQWDQSNNGTLRKCGWGMKTGCLFPIVPRWSPFL</sequence>
<name>A0AAN9A8I9_HALRR</name>
<dbReference type="EMBL" id="JAXCGZ010001958">
    <property type="protein sequence ID" value="KAK7084876.1"/>
    <property type="molecule type" value="Genomic_DNA"/>
</dbReference>
<feature type="non-terminal residue" evidence="1">
    <location>
        <position position="54"/>
    </location>
</feature>
<keyword evidence="2" id="KW-1185">Reference proteome</keyword>
<organism evidence="1 2">
    <name type="scientific">Halocaridina rubra</name>
    <name type="common">Hawaiian red shrimp</name>
    <dbReference type="NCBI Taxonomy" id="373956"/>
    <lineage>
        <taxon>Eukaryota</taxon>
        <taxon>Metazoa</taxon>
        <taxon>Ecdysozoa</taxon>
        <taxon>Arthropoda</taxon>
        <taxon>Crustacea</taxon>
        <taxon>Multicrustacea</taxon>
        <taxon>Malacostraca</taxon>
        <taxon>Eumalacostraca</taxon>
        <taxon>Eucarida</taxon>
        <taxon>Decapoda</taxon>
        <taxon>Pleocyemata</taxon>
        <taxon>Caridea</taxon>
        <taxon>Atyoidea</taxon>
        <taxon>Atyidae</taxon>
        <taxon>Halocaridina</taxon>
    </lineage>
</organism>
<accession>A0AAN9A8I9</accession>
<proteinExistence type="predicted"/>
<dbReference type="AlphaFoldDB" id="A0AAN9A8I9"/>
<feature type="non-terminal residue" evidence="1">
    <location>
        <position position="1"/>
    </location>
</feature>
<evidence type="ECO:0000313" key="2">
    <source>
        <dbReference type="Proteomes" id="UP001381693"/>
    </source>
</evidence>
<protein>
    <submittedName>
        <fullName evidence="1">Uncharacterized protein</fullName>
    </submittedName>
</protein>
<reference evidence="1 2" key="1">
    <citation type="submission" date="2023-11" db="EMBL/GenBank/DDBJ databases">
        <title>Halocaridina rubra genome assembly.</title>
        <authorList>
            <person name="Smith C."/>
        </authorList>
    </citation>
    <scope>NUCLEOTIDE SEQUENCE [LARGE SCALE GENOMIC DNA]</scope>
    <source>
        <strain evidence="1">EP-1</strain>
        <tissue evidence="1">Whole</tissue>
    </source>
</reference>
<comment type="caution">
    <text evidence="1">The sequence shown here is derived from an EMBL/GenBank/DDBJ whole genome shotgun (WGS) entry which is preliminary data.</text>
</comment>
<gene>
    <name evidence="1" type="ORF">SK128_003933</name>
</gene>
<dbReference type="Proteomes" id="UP001381693">
    <property type="component" value="Unassembled WGS sequence"/>
</dbReference>